<evidence type="ECO:0000313" key="3">
    <source>
        <dbReference type="Proteomes" id="UP000008062"/>
    </source>
</evidence>
<dbReference type="eggNOG" id="ENOG502R906">
    <property type="taxonomic scope" value="Eukaryota"/>
</dbReference>
<dbReference type="Proteomes" id="UP000008062">
    <property type="component" value="Chromosome 2"/>
</dbReference>
<gene>
    <name evidence="2" type="ORF">MYCGRDRAFT_90913</name>
</gene>
<dbReference type="GeneID" id="13403391"/>
<evidence type="ECO:0000313" key="2">
    <source>
        <dbReference type="EMBL" id="EGP90009.1"/>
    </source>
</evidence>
<reference evidence="2 3" key="1">
    <citation type="journal article" date="2011" name="PLoS Genet.">
        <title>Finished genome of the fungal wheat pathogen Mycosphaerella graminicola reveals dispensome structure, chromosome plasticity, and stealth pathogenesis.</title>
        <authorList>
            <person name="Goodwin S.B."/>
            <person name="Ben M'barek S."/>
            <person name="Dhillon B."/>
            <person name="Wittenberg A.H.J."/>
            <person name="Crane C.F."/>
            <person name="Hane J.K."/>
            <person name="Foster A.J."/>
            <person name="Van der Lee T.A.J."/>
            <person name="Grimwood J."/>
            <person name="Aerts A."/>
            <person name="Antoniw J."/>
            <person name="Bailey A."/>
            <person name="Bluhm B."/>
            <person name="Bowler J."/>
            <person name="Bristow J."/>
            <person name="van der Burgt A."/>
            <person name="Canto-Canche B."/>
            <person name="Churchill A.C.L."/>
            <person name="Conde-Ferraez L."/>
            <person name="Cools H.J."/>
            <person name="Coutinho P.M."/>
            <person name="Csukai M."/>
            <person name="Dehal P."/>
            <person name="De Wit P."/>
            <person name="Donzelli B."/>
            <person name="van de Geest H.C."/>
            <person name="van Ham R.C.H.J."/>
            <person name="Hammond-Kosack K.E."/>
            <person name="Henrissat B."/>
            <person name="Kilian A."/>
            <person name="Kobayashi A.K."/>
            <person name="Koopmann E."/>
            <person name="Kourmpetis Y."/>
            <person name="Kuzniar A."/>
            <person name="Lindquist E."/>
            <person name="Lombard V."/>
            <person name="Maliepaard C."/>
            <person name="Martins N."/>
            <person name="Mehrabi R."/>
            <person name="Nap J.P.H."/>
            <person name="Ponomarenko A."/>
            <person name="Rudd J.J."/>
            <person name="Salamov A."/>
            <person name="Schmutz J."/>
            <person name="Schouten H.J."/>
            <person name="Shapiro H."/>
            <person name="Stergiopoulos I."/>
            <person name="Torriani S.F.F."/>
            <person name="Tu H."/>
            <person name="de Vries R.P."/>
            <person name="Waalwijk C."/>
            <person name="Ware S.B."/>
            <person name="Wiebenga A."/>
            <person name="Zwiers L.-H."/>
            <person name="Oliver R.P."/>
            <person name="Grigoriev I.V."/>
            <person name="Kema G.H.J."/>
        </authorList>
    </citation>
    <scope>NUCLEOTIDE SEQUENCE [LARGE SCALE GENOMIC DNA]</scope>
    <source>
        <strain evidence="3">CBS 115943 / IPO323</strain>
    </source>
</reference>
<keyword evidence="3" id="KW-1185">Reference proteome</keyword>
<dbReference type="RefSeq" id="XP_003855033.1">
    <property type="nucleotide sequence ID" value="XM_003854985.1"/>
</dbReference>
<dbReference type="InParanoid" id="F9X307"/>
<proteinExistence type="predicted"/>
<organism evidence="2 3">
    <name type="scientific">Zymoseptoria tritici (strain CBS 115943 / IPO323)</name>
    <name type="common">Speckled leaf blotch fungus</name>
    <name type="synonym">Septoria tritici</name>
    <dbReference type="NCBI Taxonomy" id="336722"/>
    <lineage>
        <taxon>Eukaryota</taxon>
        <taxon>Fungi</taxon>
        <taxon>Dikarya</taxon>
        <taxon>Ascomycota</taxon>
        <taxon>Pezizomycotina</taxon>
        <taxon>Dothideomycetes</taxon>
        <taxon>Dothideomycetidae</taxon>
        <taxon>Mycosphaerellales</taxon>
        <taxon>Mycosphaerellaceae</taxon>
        <taxon>Zymoseptoria</taxon>
    </lineage>
</organism>
<dbReference type="EMBL" id="CM001197">
    <property type="protein sequence ID" value="EGP90009.1"/>
    <property type="molecule type" value="Genomic_DNA"/>
</dbReference>
<sequence length="460" mass="50659">MCKLIHSQPNCCSTAYLKTYMFFSELSLPSTNRAHTLPAMAILRRSKRDINALKLSNGRDYLSCKLRLTRTQLEQWLTSDTVLPHLVLWSKLCIDNPRRYNDASEWVNFVGGKYFADGGELEEDLLLACLGEGQTNTTNEEGGGNSSVFADHDAKTASWCTQDMWARAAWRIVQDNCGPGGILQRDIEQHPAAAYAVAIDILCLAFHSIAWRETASCWWILINSTPSQEKSKIALTNHITSTITQQALKLDHKADTESSVDSEMEQEELSDDDTVTMVTASESAESEFTDPESPWTKATSVSETSQVTPTRSHKKKVADTTSGFDAVQDWMDRVPSIGDGVGVDGALKLIDEEGEPIKGYRRMALRSAGAAPKPVVTADSLMVDSDEIVVASWRMNDKDDDNGDEIDVAGMRMDGAEDDDDVIVVAGMRSDSVFDKTQALAIAATEEDPVRKSARLTDED</sequence>
<evidence type="ECO:0000256" key="1">
    <source>
        <dbReference type="SAM" id="MobiDB-lite"/>
    </source>
</evidence>
<feature type="compositionally biased region" description="Acidic residues" evidence="1">
    <location>
        <begin position="258"/>
        <end position="274"/>
    </location>
</feature>
<dbReference type="HOGENOM" id="CLU_594767_0_0_1"/>
<feature type="compositionally biased region" description="Polar residues" evidence="1">
    <location>
        <begin position="296"/>
        <end position="310"/>
    </location>
</feature>
<accession>F9X307</accession>
<dbReference type="OrthoDB" id="3943993at2759"/>
<protein>
    <submittedName>
        <fullName evidence="2">Uncharacterized protein</fullName>
    </submittedName>
</protein>
<dbReference type="AlphaFoldDB" id="F9X307"/>
<dbReference type="VEuPathDB" id="FungiDB:ZTRI_2.778"/>
<name>F9X307_ZYMTI</name>
<dbReference type="KEGG" id="ztr:MYCGRDRAFT_90913"/>
<feature type="region of interest" description="Disordered" evidence="1">
    <location>
        <begin position="253"/>
        <end position="316"/>
    </location>
</feature>